<dbReference type="InterPro" id="IPR036019">
    <property type="entry name" value="MscL_channel"/>
</dbReference>
<evidence type="ECO:0000256" key="1">
    <source>
        <dbReference type="SAM" id="MobiDB-lite"/>
    </source>
</evidence>
<proteinExistence type="predicted"/>
<feature type="transmembrane region" description="Helical" evidence="2">
    <location>
        <begin position="12"/>
        <end position="30"/>
    </location>
</feature>
<comment type="caution">
    <text evidence="3">The sequence shown here is derived from an EMBL/GenBank/DDBJ whole genome shotgun (WGS) entry which is preliminary data.</text>
</comment>
<gene>
    <name evidence="3" type="ORF">MAMC_01477</name>
</gene>
<dbReference type="Gene3D" id="1.10.1200.120">
    <property type="entry name" value="Large-conductance mechanosensitive channel, MscL, domain 1"/>
    <property type="match status" value="1"/>
</dbReference>
<dbReference type="AlphaFoldDB" id="A0A5E6MH13"/>
<sequence>MAIRYGQFCNSVIQFLIIAWSVFLAVKAMTKLSTLRQGREAPAGERSAPAGSSAAAPKS</sequence>
<feature type="region of interest" description="Disordered" evidence="1">
    <location>
        <begin position="35"/>
        <end position="59"/>
    </location>
</feature>
<dbReference type="EMBL" id="CABFUZ020000150">
    <property type="protein sequence ID" value="VVM07175.1"/>
    <property type="molecule type" value="Genomic_DNA"/>
</dbReference>
<keyword evidence="4" id="KW-1185">Reference proteome</keyword>
<keyword evidence="2" id="KW-0472">Membrane</keyword>
<dbReference type="SUPFAM" id="SSF81330">
    <property type="entry name" value="Gated mechanosensitive channel"/>
    <property type="match status" value="1"/>
</dbReference>
<name>A0A5E6MH13_9BACT</name>
<evidence type="ECO:0000313" key="4">
    <source>
        <dbReference type="Proteomes" id="UP000381693"/>
    </source>
</evidence>
<reference evidence="3" key="1">
    <citation type="submission" date="2019-09" db="EMBL/GenBank/DDBJ databases">
        <authorList>
            <person name="Cremers G."/>
        </authorList>
    </citation>
    <scope>NUCLEOTIDE SEQUENCE [LARGE SCALE GENOMIC DNA]</scope>
    <source>
        <strain evidence="3">3B</strain>
    </source>
</reference>
<keyword evidence="2" id="KW-0812">Transmembrane</keyword>
<accession>A0A5E6MH13</accession>
<protein>
    <submittedName>
        <fullName evidence="3">Uncharacterized protein</fullName>
    </submittedName>
</protein>
<evidence type="ECO:0000256" key="2">
    <source>
        <dbReference type="SAM" id="Phobius"/>
    </source>
</evidence>
<dbReference type="Pfam" id="PF01741">
    <property type="entry name" value="MscL"/>
    <property type="match status" value="1"/>
</dbReference>
<feature type="compositionally biased region" description="Low complexity" evidence="1">
    <location>
        <begin position="44"/>
        <end position="59"/>
    </location>
</feature>
<keyword evidence="2" id="KW-1133">Transmembrane helix</keyword>
<organism evidence="3 4">
    <name type="scientific">Methylacidimicrobium cyclopophantes</name>
    <dbReference type="NCBI Taxonomy" id="1041766"/>
    <lineage>
        <taxon>Bacteria</taxon>
        <taxon>Pseudomonadati</taxon>
        <taxon>Verrucomicrobiota</taxon>
        <taxon>Methylacidimicrobium</taxon>
    </lineage>
</organism>
<dbReference type="Proteomes" id="UP000381693">
    <property type="component" value="Unassembled WGS sequence"/>
</dbReference>
<dbReference type="InterPro" id="IPR037673">
    <property type="entry name" value="MSC/AndL"/>
</dbReference>
<evidence type="ECO:0000313" key="3">
    <source>
        <dbReference type="EMBL" id="VVM07175.1"/>
    </source>
</evidence>